<feature type="domain" description="Cation-transporting P-type ATPase N-terminal" evidence="19">
    <location>
        <begin position="25"/>
        <end position="100"/>
    </location>
</feature>
<keyword evidence="6 18" id="KW-0109">Calcium transport</keyword>
<dbReference type="EMBL" id="QUTH01004569">
    <property type="protein sequence ID" value="RHZ13197.1"/>
    <property type="molecule type" value="Genomic_DNA"/>
</dbReference>
<dbReference type="SUPFAM" id="SSF56784">
    <property type="entry name" value="HAD-like"/>
    <property type="match status" value="1"/>
</dbReference>
<dbReference type="Gene3D" id="2.70.150.10">
    <property type="entry name" value="Calcium-transporting ATPase, cytoplasmic transduction domain A"/>
    <property type="match status" value="1"/>
</dbReference>
<feature type="transmembrane region" description="Helical" evidence="18">
    <location>
        <begin position="791"/>
        <end position="813"/>
    </location>
</feature>
<comment type="caution">
    <text evidence="18">Lacks conserved residue(s) required for the propagation of feature annotation.</text>
</comment>
<dbReference type="FunFam" id="1.20.1110.10:FF:000036">
    <property type="entry name" value="Calcium-transporting ATPase"/>
    <property type="match status" value="1"/>
</dbReference>
<feature type="transmembrane region" description="Helical" evidence="18">
    <location>
        <begin position="982"/>
        <end position="1003"/>
    </location>
</feature>
<keyword evidence="3 18" id="KW-0813">Transport</keyword>
<keyword evidence="9 18" id="KW-0547">Nucleotide-binding</keyword>
<keyword evidence="17 18" id="KW-0472">Membrane</keyword>
<keyword evidence="13" id="KW-0112">Calmodulin-binding</keyword>
<dbReference type="PANTHER" id="PTHR24093:SF369">
    <property type="entry name" value="CALCIUM-TRANSPORTING ATPASE"/>
    <property type="match status" value="1"/>
</dbReference>
<dbReference type="SUPFAM" id="SSF81665">
    <property type="entry name" value="Calcium ATPase, transmembrane domain M"/>
    <property type="match status" value="1"/>
</dbReference>
<dbReference type="SUPFAM" id="SSF81653">
    <property type="entry name" value="Calcium ATPase, transduction domain A"/>
    <property type="match status" value="1"/>
</dbReference>
<keyword evidence="16 18" id="KW-0406">Ion transport</keyword>
<dbReference type="GO" id="GO:0005516">
    <property type="term" value="F:calmodulin binding"/>
    <property type="evidence" value="ECO:0007669"/>
    <property type="project" value="UniProtKB-KW"/>
</dbReference>
<accession>A0A3R7AZ59</accession>
<dbReference type="GO" id="GO:0005388">
    <property type="term" value="F:P-type calcium transporter activity"/>
    <property type="evidence" value="ECO:0007669"/>
    <property type="project" value="UniProtKB-EC"/>
</dbReference>
<evidence type="ECO:0000313" key="20">
    <source>
        <dbReference type="EMBL" id="RHZ13197.1"/>
    </source>
</evidence>
<dbReference type="InterPro" id="IPR018303">
    <property type="entry name" value="ATPase_P-typ_P_site"/>
</dbReference>
<dbReference type="GO" id="GO:0005524">
    <property type="term" value="F:ATP binding"/>
    <property type="evidence" value="ECO:0007669"/>
    <property type="project" value="UniProtKB-KW"/>
</dbReference>
<dbReference type="InterPro" id="IPR022141">
    <property type="entry name" value="ATP_Ca_trans_C"/>
</dbReference>
<comment type="catalytic activity">
    <reaction evidence="18">
        <text>Ca(2+)(in) + ATP + H2O = Ca(2+)(out) + ADP + phosphate + H(+)</text>
        <dbReference type="Rhea" id="RHEA:18105"/>
        <dbReference type="ChEBI" id="CHEBI:15377"/>
        <dbReference type="ChEBI" id="CHEBI:15378"/>
        <dbReference type="ChEBI" id="CHEBI:29108"/>
        <dbReference type="ChEBI" id="CHEBI:30616"/>
        <dbReference type="ChEBI" id="CHEBI:43474"/>
        <dbReference type="ChEBI" id="CHEBI:456216"/>
        <dbReference type="EC" id="7.2.2.10"/>
    </reaction>
</comment>
<protein>
    <recommendedName>
        <fullName evidence="18">Calcium-transporting ATPase</fullName>
        <ecNumber evidence="18">7.2.2.10</ecNumber>
    </recommendedName>
</protein>
<evidence type="ECO:0000256" key="2">
    <source>
        <dbReference type="ARBA" id="ARBA00006124"/>
    </source>
</evidence>
<organism evidence="20 21">
    <name type="scientific">Aphanomyces astaci</name>
    <name type="common">Crayfish plague agent</name>
    <dbReference type="NCBI Taxonomy" id="112090"/>
    <lineage>
        <taxon>Eukaryota</taxon>
        <taxon>Sar</taxon>
        <taxon>Stramenopiles</taxon>
        <taxon>Oomycota</taxon>
        <taxon>Saprolegniomycetes</taxon>
        <taxon>Saprolegniales</taxon>
        <taxon>Verrucalvaceae</taxon>
        <taxon>Aphanomyces</taxon>
    </lineage>
</organism>
<feature type="transmembrane region" description="Helical" evidence="18">
    <location>
        <begin position="319"/>
        <end position="339"/>
    </location>
</feature>
<sequence>MSLHVKDLVRLVETPKEHAAGALAELGGIEGVAQALNVSLEHGLDSDNTADLAAREKTFGKNYIEPEKPQTIFQLMWHAFQDLTIIILTVAGFISLVLGFIPFPESTKKVKTRELSAGGSSTAWIEGASIIFAVLIVVFVTAINDYQKEKQFRALNAIKEDEKIKVIRNGVPAEVSKFDLVVGDIVRVDLGDIIPADGLVFDESDLKLDESAMTGESLLLKKDRKEKPFLLSGTKVMEGVGKMLVICVGENSQAGIISKLIMGKGKRPAADATAAVEDNYAAVATPKDTPDLDEEAEEEEAVSPLQGKLDSLTLLIGKLGLWTSIFVVVALVVRFSIVTFGVDEEEWSNEYFKDYLNHFILGVTVLVVAIPEGLPLAVTIALAYSVTKMLKDSNLVRHLDACETMGSATTICSDKTGTLTTNRMTVMECYLGKVEFSSAPSLRLQASAATKDILCSSISINSTAEILPPKQVGAQPEHTGNKTECALLQFAADLGAEYAALRKASPICHMLTFSSAKKRMSVVVPLTASKCRIFTKGASEIVLELCTSQLNLDGTTSAFGATERNAVNNDIIEKYASQAYRTLCLAYRDVDVTPEVVKNWSDEEIETDLTCISIVGIEDPVREEVPESIRQCNEAGIVVRMVTGDNIATAKSIALKCGIISPNDGSLVMEGSVFRARVLDANGNIKQDEFDKIWPMLRVLARSSPKDKYTLVSGLIQSNVYPHGPQVVAVTGDGTNDAPALKKADVGFAMGICGTAVAKDASDIILMDDNFRSIVSAVKWGRNVYDSIAKFLQFQLTVNLVAISTAVIGAVVWNESSLTAIQLLWVNLIMDTFASLALATEPPTDALLNRKPYPRTKALLSKKMLKHILGQSVFQLVLILLLVFRGEKFFGIDSGRRENQVLASGERNPPSQHYTIVFNTFVFLQLFNELNARKIHDEVNIFTNLWGNTLFLSISVFQVGAQALICQLGGRAFGCTMLTTEQFFICIGLGSLSLPVGLVLRLVAYKPFNSAFKGKANENHETSTRGKELWMRGLRRLRAQVRVIKAFQRGMGQEIRRPLEQQASPS</sequence>
<evidence type="ECO:0000256" key="12">
    <source>
        <dbReference type="ARBA" id="ARBA00022842"/>
    </source>
</evidence>
<comment type="function">
    <text evidence="18">Catalyzes the hydrolysis of ATP coupled with the transport of calcium.</text>
</comment>
<comment type="subcellular location">
    <subcellularLocation>
        <location evidence="1">Cell membrane</location>
        <topology evidence="1">Multi-pass membrane protein</topology>
    </subcellularLocation>
    <subcellularLocation>
        <location evidence="18">Membrane</location>
        <topology evidence="18">Multi-pass membrane protein</topology>
    </subcellularLocation>
</comment>
<keyword evidence="10 18" id="KW-0106">Calcium</keyword>
<evidence type="ECO:0000259" key="19">
    <source>
        <dbReference type="SMART" id="SM00831"/>
    </source>
</evidence>
<dbReference type="PRINTS" id="PR00119">
    <property type="entry name" value="CATATPASE"/>
</dbReference>
<keyword evidence="5" id="KW-0597">Phosphoprotein</keyword>
<dbReference type="SFLD" id="SFLDS00003">
    <property type="entry name" value="Haloacid_Dehalogenase"/>
    <property type="match status" value="1"/>
</dbReference>
<evidence type="ECO:0000256" key="18">
    <source>
        <dbReference type="RuleBase" id="RU361146"/>
    </source>
</evidence>
<dbReference type="Pfam" id="PF13246">
    <property type="entry name" value="Cation_ATPase"/>
    <property type="match status" value="1"/>
</dbReference>
<dbReference type="NCBIfam" id="TIGR01517">
    <property type="entry name" value="ATPase-IIB_Ca"/>
    <property type="match status" value="1"/>
</dbReference>
<dbReference type="Gene3D" id="3.40.50.1000">
    <property type="entry name" value="HAD superfamily/HAD-like"/>
    <property type="match status" value="1"/>
</dbReference>
<dbReference type="Gene3D" id="1.20.1110.10">
    <property type="entry name" value="Calcium-transporting ATPase, transmembrane domain"/>
    <property type="match status" value="3"/>
</dbReference>
<comment type="similarity">
    <text evidence="2">Belongs to the cation transport ATPase (P-type) (TC 3.A.3) family. Type IIB subfamily.</text>
</comment>
<evidence type="ECO:0000256" key="17">
    <source>
        <dbReference type="ARBA" id="ARBA00023136"/>
    </source>
</evidence>
<dbReference type="GO" id="GO:0005886">
    <property type="term" value="C:plasma membrane"/>
    <property type="evidence" value="ECO:0007669"/>
    <property type="project" value="UniProtKB-SubCell"/>
</dbReference>
<dbReference type="SFLD" id="SFLDG00002">
    <property type="entry name" value="C1.7:_P-type_atpase_like"/>
    <property type="match status" value="1"/>
</dbReference>
<keyword evidence="14" id="KW-1278">Translocase</keyword>
<evidence type="ECO:0000256" key="1">
    <source>
        <dbReference type="ARBA" id="ARBA00004651"/>
    </source>
</evidence>
<name>A0A3R7AZ59_APHAT</name>
<keyword evidence="7 18" id="KW-0812">Transmembrane</keyword>
<dbReference type="FunFam" id="1.20.1110.10:FF:000014">
    <property type="entry name" value="Calcium-transporting ATPase"/>
    <property type="match status" value="1"/>
</dbReference>
<keyword evidence="12" id="KW-0460">Magnesium</keyword>
<feature type="transmembrane region" description="Helical" evidence="18">
    <location>
        <begin position="123"/>
        <end position="143"/>
    </location>
</feature>
<dbReference type="AlphaFoldDB" id="A0A3R7AZ59"/>
<dbReference type="SMART" id="SM00831">
    <property type="entry name" value="Cation_ATPase_N"/>
    <property type="match status" value="1"/>
</dbReference>
<evidence type="ECO:0000256" key="3">
    <source>
        <dbReference type="ARBA" id="ARBA00022448"/>
    </source>
</evidence>
<evidence type="ECO:0000256" key="10">
    <source>
        <dbReference type="ARBA" id="ARBA00022837"/>
    </source>
</evidence>
<feature type="transmembrane region" description="Helical" evidence="18">
    <location>
        <begin position="949"/>
        <end position="970"/>
    </location>
</feature>
<evidence type="ECO:0000256" key="4">
    <source>
        <dbReference type="ARBA" id="ARBA00022475"/>
    </source>
</evidence>
<feature type="transmembrane region" description="Helical" evidence="18">
    <location>
        <begin position="359"/>
        <end position="384"/>
    </location>
</feature>
<gene>
    <name evidence="20" type="ORF">DYB37_009935</name>
</gene>
<comment type="caution">
    <text evidence="20">The sequence shown here is derived from an EMBL/GenBank/DDBJ whole genome shotgun (WGS) entry which is preliminary data.</text>
</comment>
<dbReference type="PROSITE" id="PS00154">
    <property type="entry name" value="ATPASE_E1_E2"/>
    <property type="match status" value="1"/>
</dbReference>
<keyword evidence="4" id="KW-1003">Cell membrane</keyword>
<evidence type="ECO:0000256" key="5">
    <source>
        <dbReference type="ARBA" id="ARBA00022553"/>
    </source>
</evidence>
<dbReference type="CDD" id="cd02081">
    <property type="entry name" value="P-type_ATPase_Ca_PMCA-like"/>
    <property type="match status" value="1"/>
</dbReference>
<dbReference type="InterPro" id="IPR023214">
    <property type="entry name" value="HAD_sf"/>
</dbReference>
<keyword evidence="11 18" id="KW-0067">ATP-binding</keyword>
<keyword evidence="8" id="KW-0479">Metal-binding</keyword>
<dbReference type="Pfam" id="PF12424">
    <property type="entry name" value="ATP_Ca_trans_C"/>
    <property type="match status" value="1"/>
</dbReference>
<dbReference type="InterPro" id="IPR008250">
    <property type="entry name" value="ATPase_P-typ_transduc_dom_A_sf"/>
</dbReference>
<dbReference type="InterPro" id="IPR059000">
    <property type="entry name" value="ATPase_P-type_domA"/>
</dbReference>
<dbReference type="InterPro" id="IPR006408">
    <property type="entry name" value="P-type_ATPase_IIB"/>
</dbReference>
<evidence type="ECO:0000256" key="15">
    <source>
        <dbReference type="ARBA" id="ARBA00022989"/>
    </source>
</evidence>
<dbReference type="GO" id="GO:0016887">
    <property type="term" value="F:ATP hydrolysis activity"/>
    <property type="evidence" value="ECO:0007669"/>
    <property type="project" value="InterPro"/>
</dbReference>
<dbReference type="Pfam" id="PF00122">
    <property type="entry name" value="E1-E2_ATPase"/>
    <property type="match status" value="1"/>
</dbReference>
<proteinExistence type="inferred from homology"/>
<dbReference type="SUPFAM" id="SSF81660">
    <property type="entry name" value="Metal cation-transporting ATPase, ATP-binding domain N"/>
    <property type="match status" value="1"/>
</dbReference>
<dbReference type="Pfam" id="PF00690">
    <property type="entry name" value="Cation_ATPase_N"/>
    <property type="match status" value="1"/>
</dbReference>
<dbReference type="EC" id="7.2.2.10" evidence="18"/>
<dbReference type="GO" id="GO:0046872">
    <property type="term" value="F:metal ion binding"/>
    <property type="evidence" value="ECO:0007669"/>
    <property type="project" value="UniProtKB-KW"/>
</dbReference>
<evidence type="ECO:0000256" key="14">
    <source>
        <dbReference type="ARBA" id="ARBA00022967"/>
    </source>
</evidence>
<evidence type="ECO:0000256" key="13">
    <source>
        <dbReference type="ARBA" id="ARBA00022860"/>
    </source>
</evidence>
<dbReference type="InterPro" id="IPR036412">
    <property type="entry name" value="HAD-like_sf"/>
</dbReference>
<keyword evidence="15 18" id="KW-1133">Transmembrane helix</keyword>
<evidence type="ECO:0000256" key="16">
    <source>
        <dbReference type="ARBA" id="ARBA00023065"/>
    </source>
</evidence>
<feature type="transmembrane region" description="Helical" evidence="18">
    <location>
        <begin position="83"/>
        <end position="103"/>
    </location>
</feature>
<dbReference type="InterPro" id="IPR004014">
    <property type="entry name" value="ATPase_P-typ_cation-transptr_N"/>
</dbReference>
<evidence type="ECO:0000256" key="8">
    <source>
        <dbReference type="ARBA" id="ARBA00022723"/>
    </source>
</evidence>
<dbReference type="InterPro" id="IPR044492">
    <property type="entry name" value="P_typ_ATPase_HD_dom"/>
</dbReference>
<evidence type="ECO:0000256" key="9">
    <source>
        <dbReference type="ARBA" id="ARBA00022741"/>
    </source>
</evidence>
<dbReference type="SFLD" id="SFLDF00027">
    <property type="entry name" value="p-type_atpase"/>
    <property type="match status" value="1"/>
</dbReference>
<dbReference type="FunFam" id="2.70.150.10:FF:000029">
    <property type="entry name" value="Calcium-transporting ATPase"/>
    <property type="match status" value="1"/>
</dbReference>
<evidence type="ECO:0000313" key="21">
    <source>
        <dbReference type="Proteomes" id="UP000285430"/>
    </source>
</evidence>
<dbReference type="PANTHER" id="PTHR24093">
    <property type="entry name" value="CATION TRANSPORTING ATPASE"/>
    <property type="match status" value="1"/>
</dbReference>
<dbReference type="InterPro" id="IPR001757">
    <property type="entry name" value="P_typ_ATPase"/>
</dbReference>
<dbReference type="NCBIfam" id="TIGR01494">
    <property type="entry name" value="ATPase_P-type"/>
    <property type="match status" value="2"/>
</dbReference>
<dbReference type="FunFam" id="1.20.1110.10:FF:000033">
    <property type="entry name" value="Calcium-transporting ATPase"/>
    <property type="match status" value="1"/>
</dbReference>
<dbReference type="Proteomes" id="UP000285430">
    <property type="component" value="Unassembled WGS sequence"/>
</dbReference>
<dbReference type="InterPro" id="IPR006068">
    <property type="entry name" value="ATPase_P-typ_cation-transptr_C"/>
</dbReference>
<dbReference type="Pfam" id="PF00689">
    <property type="entry name" value="Cation_ATPase_C"/>
    <property type="match status" value="1"/>
</dbReference>
<dbReference type="InterPro" id="IPR023298">
    <property type="entry name" value="ATPase_P-typ_TM_dom_sf"/>
</dbReference>
<dbReference type="VEuPathDB" id="FungiDB:H257_02514"/>
<feature type="transmembrane region" description="Helical" evidence="18">
    <location>
        <begin position="864"/>
        <end position="884"/>
    </location>
</feature>
<evidence type="ECO:0000256" key="7">
    <source>
        <dbReference type="ARBA" id="ARBA00022692"/>
    </source>
</evidence>
<reference evidence="20 21" key="1">
    <citation type="submission" date="2018-08" db="EMBL/GenBank/DDBJ databases">
        <title>Aphanomyces genome sequencing and annotation.</title>
        <authorList>
            <person name="Minardi D."/>
            <person name="Oidtmann B."/>
            <person name="Van Der Giezen M."/>
            <person name="Studholme D.J."/>
        </authorList>
    </citation>
    <scope>NUCLEOTIDE SEQUENCE [LARGE SCALE GENOMIC DNA]</scope>
    <source>
        <strain evidence="20 21">Da</strain>
    </source>
</reference>
<evidence type="ECO:0000256" key="6">
    <source>
        <dbReference type="ARBA" id="ARBA00022568"/>
    </source>
</evidence>
<dbReference type="InterPro" id="IPR023299">
    <property type="entry name" value="ATPase_P-typ_cyto_dom_N"/>
</dbReference>
<dbReference type="Gene3D" id="3.40.1110.10">
    <property type="entry name" value="Calcium-transporting ATPase, cytoplasmic domain N"/>
    <property type="match status" value="1"/>
</dbReference>
<evidence type="ECO:0000256" key="11">
    <source>
        <dbReference type="ARBA" id="ARBA00022840"/>
    </source>
</evidence>